<feature type="signal peptide" evidence="5">
    <location>
        <begin position="1"/>
        <end position="18"/>
    </location>
</feature>
<proteinExistence type="inferred from homology"/>
<dbReference type="PROSITE" id="PS51257">
    <property type="entry name" value="PROKAR_LIPOPROTEIN"/>
    <property type="match status" value="1"/>
</dbReference>
<name>A0A844F5W2_CLOSV</name>
<dbReference type="Proteomes" id="UP000462363">
    <property type="component" value="Unassembled WGS sequence"/>
</dbReference>
<evidence type="ECO:0000256" key="2">
    <source>
        <dbReference type="ARBA" id="ARBA00010333"/>
    </source>
</evidence>
<evidence type="ECO:0000313" key="8">
    <source>
        <dbReference type="Proteomes" id="UP000462363"/>
    </source>
</evidence>
<dbReference type="SUPFAM" id="SSF53850">
    <property type="entry name" value="Periplasmic binding protein-like II"/>
    <property type="match status" value="1"/>
</dbReference>
<reference evidence="7 8" key="1">
    <citation type="submission" date="2019-08" db="EMBL/GenBank/DDBJ databases">
        <title>In-depth cultivation of the pig gut microbiome towards novel bacterial diversity and tailored functional studies.</title>
        <authorList>
            <person name="Wylensek D."/>
            <person name="Hitch T.C.A."/>
            <person name="Clavel T."/>
        </authorList>
    </citation>
    <scope>NUCLEOTIDE SEQUENCE [LARGE SCALE GENOMIC DNA]</scope>
    <source>
        <strain evidence="7 8">BL-389-WT-3D</strain>
    </source>
</reference>
<dbReference type="PANTHER" id="PTHR35936:SF19">
    <property type="entry name" value="AMINO-ACID-BINDING PROTEIN YXEM-RELATED"/>
    <property type="match status" value="1"/>
</dbReference>
<dbReference type="InterPro" id="IPR001638">
    <property type="entry name" value="Solute-binding_3/MltF_N"/>
</dbReference>
<dbReference type="RefSeq" id="WP_009247786.1">
    <property type="nucleotide sequence ID" value="NZ_CAMAAA010000053.1"/>
</dbReference>
<evidence type="ECO:0000259" key="6">
    <source>
        <dbReference type="SMART" id="SM00062"/>
    </source>
</evidence>
<evidence type="ECO:0000256" key="1">
    <source>
        <dbReference type="ARBA" id="ARBA00004196"/>
    </source>
</evidence>
<keyword evidence="3 5" id="KW-0732">Signal</keyword>
<accession>A0A844F5W2</accession>
<dbReference type="PROSITE" id="PS01039">
    <property type="entry name" value="SBP_BACTERIAL_3"/>
    <property type="match status" value="1"/>
</dbReference>
<dbReference type="PANTHER" id="PTHR35936">
    <property type="entry name" value="MEMBRANE-BOUND LYTIC MUREIN TRANSGLYCOSYLASE F"/>
    <property type="match status" value="1"/>
</dbReference>
<protein>
    <submittedName>
        <fullName evidence="7">Transporter substrate-binding domain-containing protein</fullName>
    </submittedName>
</protein>
<comment type="similarity">
    <text evidence="2 4">Belongs to the bacterial solute-binding protein 3 family.</text>
</comment>
<sequence length="270" mass="30067">MKKILSALLVMVMMAVTAMGCSSSGGEAEDKGSEDKKASKDPIVISTTGQHAFFSETNEDTGELQGFEIDVWTEIGKRLDREIKWEIAGFPGIIELLDSGRVDTVADQIGITEEREETYYFSDVYFYVPYRIVVAEDNDSINSVEDLFGKKLGLLSDDIAYSYFDELDPDGKIEYVNYEDSTVVPTDVAMGRIDATLMSSLHIDSVKKESGLKIKGVGDPVYTENAGYPFAKTEEGKALRDEVNKVLKDLDKEGFMKETAIKWFGFDPME</sequence>
<dbReference type="GO" id="GO:0030313">
    <property type="term" value="C:cell envelope"/>
    <property type="evidence" value="ECO:0007669"/>
    <property type="project" value="UniProtKB-SubCell"/>
</dbReference>
<dbReference type="Gene3D" id="3.40.190.10">
    <property type="entry name" value="Periplasmic binding protein-like II"/>
    <property type="match status" value="2"/>
</dbReference>
<evidence type="ECO:0000256" key="4">
    <source>
        <dbReference type="RuleBase" id="RU003744"/>
    </source>
</evidence>
<feature type="chain" id="PRO_5039501318" evidence="5">
    <location>
        <begin position="19"/>
        <end position="270"/>
    </location>
</feature>
<evidence type="ECO:0000313" key="7">
    <source>
        <dbReference type="EMBL" id="MSS41972.1"/>
    </source>
</evidence>
<evidence type="ECO:0000256" key="5">
    <source>
        <dbReference type="SAM" id="SignalP"/>
    </source>
</evidence>
<evidence type="ECO:0000256" key="3">
    <source>
        <dbReference type="ARBA" id="ARBA00022729"/>
    </source>
</evidence>
<comment type="caution">
    <text evidence="7">The sequence shown here is derived from an EMBL/GenBank/DDBJ whole genome shotgun (WGS) entry which is preliminary data.</text>
</comment>
<comment type="subcellular location">
    <subcellularLocation>
        <location evidence="1">Cell envelope</location>
    </subcellularLocation>
</comment>
<gene>
    <name evidence="7" type="ORF">FYJ37_17105</name>
</gene>
<dbReference type="InterPro" id="IPR018313">
    <property type="entry name" value="SBP_3_CS"/>
</dbReference>
<dbReference type="Pfam" id="PF00497">
    <property type="entry name" value="SBP_bac_3"/>
    <property type="match status" value="1"/>
</dbReference>
<dbReference type="SMART" id="SM00062">
    <property type="entry name" value="PBPb"/>
    <property type="match status" value="1"/>
</dbReference>
<dbReference type="AlphaFoldDB" id="A0A844F5W2"/>
<feature type="domain" description="Solute-binding protein family 3/N-terminal" evidence="6">
    <location>
        <begin position="42"/>
        <end position="267"/>
    </location>
</feature>
<organism evidence="7 8">
    <name type="scientific">Clostridium scindens (strain JCM 10418 / VPI 12708)</name>
    <dbReference type="NCBI Taxonomy" id="29347"/>
    <lineage>
        <taxon>Bacteria</taxon>
        <taxon>Bacillati</taxon>
        <taxon>Bacillota</taxon>
        <taxon>Clostridia</taxon>
        <taxon>Lachnospirales</taxon>
        <taxon>Lachnospiraceae</taxon>
    </lineage>
</organism>
<dbReference type="EMBL" id="VUMB01000065">
    <property type="protein sequence ID" value="MSS41972.1"/>
    <property type="molecule type" value="Genomic_DNA"/>
</dbReference>